<dbReference type="Proteomes" id="UP001454036">
    <property type="component" value="Unassembled WGS sequence"/>
</dbReference>
<accession>A0AAV3P953</accession>
<name>A0AAV3P953_LITER</name>
<dbReference type="AlphaFoldDB" id="A0AAV3P953"/>
<proteinExistence type="predicted"/>
<organism evidence="1 2">
    <name type="scientific">Lithospermum erythrorhizon</name>
    <name type="common">Purple gromwell</name>
    <name type="synonym">Lithospermum officinale var. erythrorhizon</name>
    <dbReference type="NCBI Taxonomy" id="34254"/>
    <lineage>
        <taxon>Eukaryota</taxon>
        <taxon>Viridiplantae</taxon>
        <taxon>Streptophyta</taxon>
        <taxon>Embryophyta</taxon>
        <taxon>Tracheophyta</taxon>
        <taxon>Spermatophyta</taxon>
        <taxon>Magnoliopsida</taxon>
        <taxon>eudicotyledons</taxon>
        <taxon>Gunneridae</taxon>
        <taxon>Pentapetalae</taxon>
        <taxon>asterids</taxon>
        <taxon>lamiids</taxon>
        <taxon>Boraginales</taxon>
        <taxon>Boraginaceae</taxon>
        <taxon>Boraginoideae</taxon>
        <taxon>Lithospermeae</taxon>
        <taxon>Lithospermum</taxon>
    </lineage>
</organism>
<comment type="caution">
    <text evidence="1">The sequence shown here is derived from an EMBL/GenBank/DDBJ whole genome shotgun (WGS) entry which is preliminary data.</text>
</comment>
<sequence length="109" mass="11896">MITLILDISLQKECVKEPGAIACVAGAVPTCEVSILDLPKGNYKIPTARPTPAPSFIRLSSAGVIAAYFITAEETMLECATRNAYIVLQPNHYKLLPLVCIWLIKDPHM</sequence>
<evidence type="ECO:0000313" key="2">
    <source>
        <dbReference type="Proteomes" id="UP001454036"/>
    </source>
</evidence>
<reference evidence="1 2" key="1">
    <citation type="submission" date="2024-01" db="EMBL/GenBank/DDBJ databases">
        <title>The complete chloroplast genome sequence of Lithospermum erythrorhizon: insights into the phylogenetic relationship among Boraginaceae species and the maternal lineages of purple gromwells.</title>
        <authorList>
            <person name="Okada T."/>
            <person name="Watanabe K."/>
        </authorList>
    </citation>
    <scope>NUCLEOTIDE SEQUENCE [LARGE SCALE GENOMIC DNA]</scope>
</reference>
<protein>
    <submittedName>
        <fullName evidence="1">Uncharacterized protein</fullName>
    </submittedName>
</protein>
<dbReference type="EMBL" id="BAABME010016957">
    <property type="protein sequence ID" value="GAA0148165.1"/>
    <property type="molecule type" value="Genomic_DNA"/>
</dbReference>
<evidence type="ECO:0000313" key="1">
    <source>
        <dbReference type="EMBL" id="GAA0148165.1"/>
    </source>
</evidence>
<keyword evidence="2" id="KW-1185">Reference proteome</keyword>
<gene>
    <name evidence="1" type="ORF">LIER_36662</name>
</gene>